<evidence type="ECO:0000256" key="2">
    <source>
        <dbReference type="ARBA" id="ARBA00022525"/>
    </source>
</evidence>
<dbReference type="PANTHER" id="PTHR15427">
    <property type="entry name" value="EMILIN ELASTIN MICROFIBRIL INTERFACE-LOCATED PROTEIN ELASTIN MICROFIBRIL INTERFACER"/>
    <property type="match status" value="1"/>
</dbReference>
<comment type="subcellular location">
    <subcellularLocation>
        <location evidence="1">Secreted</location>
    </subcellularLocation>
</comment>
<dbReference type="InterPro" id="IPR050392">
    <property type="entry name" value="Collagen/C1q_domain"/>
</dbReference>
<evidence type="ECO:0000313" key="5">
    <source>
        <dbReference type="Proteomes" id="UP000828390"/>
    </source>
</evidence>
<feature type="domain" description="C1q" evidence="3">
    <location>
        <begin position="96"/>
        <end position="232"/>
    </location>
</feature>
<dbReference type="PRINTS" id="PR00007">
    <property type="entry name" value="COMPLEMNTC1Q"/>
</dbReference>
<reference evidence="4" key="2">
    <citation type="submission" date="2020-11" db="EMBL/GenBank/DDBJ databases">
        <authorList>
            <person name="McCartney M.A."/>
            <person name="Auch B."/>
            <person name="Kono T."/>
            <person name="Mallez S."/>
            <person name="Becker A."/>
            <person name="Gohl D.M."/>
            <person name="Silverstein K.A.T."/>
            <person name="Koren S."/>
            <person name="Bechman K.B."/>
            <person name="Herman A."/>
            <person name="Abrahante J.E."/>
            <person name="Garbe J."/>
        </authorList>
    </citation>
    <scope>NUCLEOTIDE SEQUENCE</scope>
    <source>
        <strain evidence="4">Duluth1</strain>
        <tissue evidence="4">Whole animal</tissue>
    </source>
</reference>
<comment type="caution">
    <text evidence="4">The sequence shown here is derived from an EMBL/GenBank/DDBJ whole genome shotgun (WGS) entry which is preliminary data.</text>
</comment>
<dbReference type="InterPro" id="IPR001073">
    <property type="entry name" value="C1q_dom"/>
</dbReference>
<name>A0A9D4HJK4_DREPO</name>
<evidence type="ECO:0000259" key="3">
    <source>
        <dbReference type="PROSITE" id="PS50871"/>
    </source>
</evidence>
<dbReference type="AlphaFoldDB" id="A0A9D4HJK4"/>
<evidence type="ECO:0000256" key="1">
    <source>
        <dbReference type="ARBA" id="ARBA00004613"/>
    </source>
</evidence>
<proteinExistence type="predicted"/>
<dbReference type="PANTHER" id="PTHR15427:SF33">
    <property type="entry name" value="COLLAGEN IV NC1 DOMAIN-CONTAINING PROTEIN"/>
    <property type="match status" value="1"/>
</dbReference>
<evidence type="ECO:0000313" key="4">
    <source>
        <dbReference type="EMBL" id="KAH3720962.1"/>
    </source>
</evidence>
<protein>
    <recommendedName>
        <fullName evidence="3">C1q domain-containing protein</fullName>
    </recommendedName>
</protein>
<sequence length="235" mass="26102">MQRVNKQLKKSFSKCAKNVKSFLQGGHTLEEVNQYKTVLSLSKTNIIKDSFNDVDPQFNRSISEDIGMVKRFLLTFPNKHETIGPNVRQQSGRRQIKTDLVTFFATLNKPVTNLGVEQNVLFDNVITYIGSAYNQHVGALFAPVSGEYILMSTMMSLDGHFNGFRLVRNGILICNFLAAGGDGHADTTSGSSVLYLDKGDVIAMQNMYPSENVQGIHYSFFSGFLLKEIDISIAG</sequence>
<gene>
    <name evidence="4" type="ORF">DPMN_063874</name>
</gene>
<dbReference type="InterPro" id="IPR008983">
    <property type="entry name" value="Tumour_necrosis_fac-like_dom"/>
</dbReference>
<dbReference type="Gene3D" id="2.60.120.40">
    <property type="match status" value="1"/>
</dbReference>
<keyword evidence="2" id="KW-0964">Secreted</keyword>
<dbReference type="PROSITE" id="PS50871">
    <property type="entry name" value="C1Q"/>
    <property type="match status" value="1"/>
</dbReference>
<dbReference type="SMART" id="SM00110">
    <property type="entry name" value="C1Q"/>
    <property type="match status" value="1"/>
</dbReference>
<organism evidence="4 5">
    <name type="scientific">Dreissena polymorpha</name>
    <name type="common">Zebra mussel</name>
    <name type="synonym">Mytilus polymorpha</name>
    <dbReference type="NCBI Taxonomy" id="45954"/>
    <lineage>
        <taxon>Eukaryota</taxon>
        <taxon>Metazoa</taxon>
        <taxon>Spiralia</taxon>
        <taxon>Lophotrochozoa</taxon>
        <taxon>Mollusca</taxon>
        <taxon>Bivalvia</taxon>
        <taxon>Autobranchia</taxon>
        <taxon>Heteroconchia</taxon>
        <taxon>Euheterodonta</taxon>
        <taxon>Imparidentia</taxon>
        <taxon>Neoheterodontei</taxon>
        <taxon>Myida</taxon>
        <taxon>Dreissenoidea</taxon>
        <taxon>Dreissenidae</taxon>
        <taxon>Dreissena</taxon>
    </lineage>
</organism>
<dbReference type="EMBL" id="JAIWYP010000013">
    <property type="protein sequence ID" value="KAH3720962.1"/>
    <property type="molecule type" value="Genomic_DNA"/>
</dbReference>
<dbReference type="OrthoDB" id="6152274at2759"/>
<accession>A0A9D4HJK4</accession>
<dbReference type="SUPFAM" id="SSF49842">
    <property type="entry name" value="TNF-like"/>
    <property type="match status" value="1"/>
</dbReference>
<dbReference type="Pfam" id="PF00386">
    <property type="entry name" value="C1q"/>
    <property type="match status" value="1"/>
</dbReference>
<reference evidence="4" key="1">
    <citation type="journal article" date="2019" name="bioRxiv">
        <title>The Genome of the Zebra Mussel, Dreissena polymorpha: A Resource for Invasive Species Research.</title>
        <authorList>
            <person name="McCartney M.A."/>
            <person name="Auch B."/>
            <person name="Kono T."/>
            <person name="Mallez S."/>
            <person name="Zhang Y."/>
            <person name="Obille A."/>
            <person name="Becker A."/>
            <person name="Abrahante J.E."/>
            <person name="Garbe J."/>
            <person name="Badalamenti J.P."/>
            <person name="Herman A."/>
            <person name="Mangelson H."/>
            <person name="Liachko I."/>
            <person name="Sullivan S."/>
            <person name="Sone E.D."/>
            <person name="Koren S."/>
            <person name="Silverstein K.A.T."/>
            <person name="Beckman K.B."/>
            <person name="Gohl D.M."/>
        </authorList>
    </citation>
    <scope>NUCLEOTIDE SEQUENCE</scope>
    <source>
        <strain evidence="4">Duluth1</strain>
        <tissue evidence="4">Whole animal</tissue>
    </source>
</reference>
<dbReference type="Proteomes" id="UP000828390">
    <property type="component" value="Unassembled WGS sequence"/>
</dbReference>
<keyword evidence="5" id="KW-1185">Reference proteome</keyword>
<dbReference type="GO" id="GO:0005581">
    <property type="term" value="C:collagen trimer"/>
    <property type="evidence" value="ECO:0007669"/>
    <property type="project" value="UniProtKB-KW"/>
</dbReference>